<evidence type="ECO:0000256" key="3">
    <source>
        <dbReference type="ARBA" id="ARBA00023015"/>
    </source>
</evidence>
<dbReference type="GO" id="GO:0005524">
    <property type="term" value="F:ATP binding"/>
    <property type="evidence" value="ECO:0007669"/>
    <property type="project" value="UniProtKB-KW"/>
</dbReference>
<keyword evidence="4" id="KW-0238">DNA-binding</keyword>
<evidence type="ECO:0000256" key="4">
    <source>
        <dbReference type="ARBA" id="ARBA00023125"/>
    </source>
</evidence>
<dbReference type="SUPFAM" id="SSF46689">
    <property type="entry name" value="Homeodomain-like"/>
    <property type="match status" value="1"/>
</dbReference>
<proteinExistence type="predicted"/>
<sequence length="447" mass="48580">MSASKRKLLCIALDGLELPAALQDALPGWEVCAARSLREAERAIRTQGCRVGLLASGARRFDHAPLDRFLSERWHLLWIAMLPPAALKLDAWHELLRNHLYDFHTEPVDYLRLGHTLGHAHGLAMLRDPPAAKARLTGATELTGTGAAITRLRALVVRLARSDAPVLIWGESGSGKDVTAQAIHAHSPRASGPFVPINCGAMAPTLIQAELFGHTRGAFTGADRDRPGLIESAAGGTIFLDEIADLPRDLQANLLRFLQEKTIYRVGSTRSLAVDTRVIAASNVNLKQAVAQGKFREDLYYRLNVLPVTVPPLRDRRDDLAMLADHFFDAYAAEKPQHLKGISNAAMRAMANHDWPGNVRELINRIRRAMVLADGRLVMPEDLELAGAPAAAGGDGLGELRVAAERAAIGASLRRAGSNVTLAARELGVSRMTLYRLMSKHGIATTR</sequence>
<keyword evidence="8" id="KW-1185">Reference proteome</keyword>
<keyword evidence="2" id="KW-0067">ATP-binding</keyword>
<dbReference type="InterPro" id="IPR003593">
    <property type="entry name" value="AAA+_ATPase"/>
</dbReference>
<dbReference type="PANTHER" id="PTHR32071:SF120">
    <property type="entry name" value="TRANSCRIPTIONAL REGULATOR-RELATED"/>
    <property type="match status" value="1"/>
</dbReference>
<dbReference type="GO" id="GO:0006355">
    <property type="term" value="P:regulation of DNA-templated transcription"/>
    <property type="evidence" value="ECO:0007669"/>
    <property type="project" value="InterPro"/>
</dbReference>
<dbReference type="FunFam" id="3.40.50.300:FF:000006">
    <property type="entry name" value="DNA-binding transcriptional regulator NtrC"/>
    <property type="match status" value="1"/>
</dbReference>
<gene>
    <name evidence="7" type="ORF">D3872_03125</name>
</gene>
<name>A0A418Y705_9BURK</name>
<dbReference type="Pfam" id="PF25601">
    <property type="entry name" value="AAA_lid_14"/>
    <property type="match status" value="1"/>
</dbReference>
<evidence type="ECO:0000313" key="7">
    <source>
        <dbReference type="EMBL" id="RJG25073.1"/>
    </source>
</evidence>
<feature type="domain" description="Sigma-54 factor interaction" evidence="6">
    <location>
        <begin position="142"/>
        <end position="371"/>
    </location>
</feature>
<dbReference type="PRINTS" id="PR01590">
    <property type="entry name" value="HTHFIS"/>
</dbReference>
<dbReference type="CDD" id="cd00009">
    <property type="entry name" value="AAA"/>
    <property type="match status" value="1"/>
</dbReference>
<dbReference type="InterPro" id="IPR025944">
    <property type="entry name" value="Sigma_54_int_dom_CS"/>
</dbReference>
<accession>A0A418Y705</accession>
<evidence type="ECO:0000256" key="1">
    <source>
        <dbReference type="ARBA" id="ARBA00022741"/>
    </source>
</evidence>
<dbReference type="RefSeq" id="WP_119809437.1">
    <property type="nucleotide sequence ID" value="NZ_QYUP01000027.1"/>
</dbReference>
<dbReference type="EMBL" id="QYUP01000027">
    <property type="protein sequence ID" value="RJG25073.1"/>
    <property type="molecule type" value="Genomic_DNA"/>
</dbReference>
<dbReference type="SUPFAM" id="SSF52540">
    <property type="entry name" value="P-loop containing nucleoside triphosphate hydrolases"/>
    <property type="match status" value="1"/>
</dbReference>
<keyword evidence="5" id="KW-0804">Transcription</keyword>
<organism evidence="7 8">
    <name type="scientific">Massilia cavernae</name>
    <dbReference type="NCBI Taxonomy" id="2320864"/>
    <lineage>
        <taxon>Bacteria</taxon>
        <taxon>Pseudomonadati</taxon>
        <taxon>Pseudomonadota</taxon>
        <taxon>Betaproteobacteria</taxon>
        <taxon>Burkholderiales</taxon>
        <taxon>Oxalobacteraceae</taxon>
        <taxon>Telluria group</taxon>
        <taxon>Massilia</taxon>
    </lineage>
</organism>
<dbReference type="InterPro" id="IPR058031">
    <property type="entry name" value="AAA_lid_NorR"/>
</dbReference>
<dbReference type="Pfam" id="PF20161">
    <property type="entry name" value="VpsR"/>
    <property type="match status" value="1"/>
</dbReference>
<dbReference type="PROSITE" id="PS00676">
    <property type="entry name" value="SIGMA54_INTERACT_2"/>
    <property type="match status" value="1"/>
</dbReference>
<dbReference type="Gene3D" id="3.40.50.300">
    <property type="entry name" value="P-loop containing nucleotide triphosphate hydrolases"/>
    <property type="match status" value="1"/>
</dbReference>
<dbReference type="Pfam" id="PF02954">
    <property type="entry name" value="HTH_8"/>
    <property type="match status" value="1"/>
</dbReference>
<evidence type="ECO:0000256" key="2">
    <source>
        <dbReference type="ARBA" id="ARBA00022840"/>
    </source>
</evidence>
<dbReference type="SMART" id="SM00382">
    <property type="entry name" value="AAA"/>
    <property type="match status" value="1"/>
</dbReference>
<reference evidence="7 8" key="1">
    <citation type="submission" date="2018-09" db="EMBL/GenBank/DDBJ databases">
        <authorList>
            <person name="Zhu H."/>
        </authorList>
    </citation>
    <scope>NUCLEOTIDE SEQUENCE [LARGE SCALE GENOMIC DNA]</scope>
    <source>
        <strain evidence="7 8">K1S02-61</strain>
    </source>
</reference>
<keyword evidence="3" id="KW-0805">Transcription regulation</keyword>
<dbReference type="PANTHER" id="PTHR32071">
    <property type="entry name" value="TRANSCRIPTIONAL REGULATORY PROTEIN"/>
    <property type="match status" value="1"/>
</dbReference>
<protein>
    <submittedName>
        <fullName evidence="7">Sigma-54-dependent Fis family transcriptional regulator</fullName>
    </submittedName>
</protein>
<dbReference type="AlphaFoldDB" id="A0A418Y705"/>
<dbReference type="InterPro" id="IPR009057">
    <property type="entry name" value="Homeodomain-like_sf"/>
</dbReference>
<dbReference type="PROSITE" id="PS50045">
    <property type="entry name" value="SIGMA54_INTERACT_4"/>
    <property type="match status" value="1"/>
</dbReference>
<dbReference type="Proteomes" id="UP000284006">
    <property type="component" value="Unassembled WGS sequence"/>
</dbReference>
<dbReference type="InterPro" id="IPR045343">
    <property type="entry name" value="VpsR"/>
</dbReference>
<evidence type="ECO:0000259" key="6">
    <source>
        <dbReference type="PROSITE" id="PS50045"/>
    </source>
</evidence>
<dbReference type="OrthoDB" id="9761705at2"/>
<keyword evidence="1" id="KW-0547">Nucleotide-binding</keyword>
<comment type="caution">
    <text evidence="7">The sequence shown here is derived from an EMBL/GenBank/DDBJ whole genome shotgun (WGS) entry which is preliminary data.</text>
</comment>
<dbReference type="Gene3D" id="1.10.10.60">
    <property type="entry name" value="Homeodomain-like"/>
    <property type="match status" value="1"/>
</dbReference>
<dbReference type="PROSITE" id="PS00688">
    <property type="entry name" value="SIGMA54_INTERACT_3"/>
    <property type="match status" value="1"/>
</dbReference>
<dbReference type="InterPro" id="IPR027417">
    <property type="entry name" value="P-loop_NTPase"/>
</dbReference>
<evidence type="ECO:0000313" key="8">
    <source>
        <dbReference type="Proteomes" id="UP000284006"/>
    </source>
</evidence>
<evidence type="ECO:0000256" key="5">
    <source>
        <dbReference type="ARBA" id="ARBA00023163"/>
    </source>
</evidence>
<dbReference type="Gene3D" id="1.10.8.60">
    <property type="match status" value="1"/>
</dbReference>
<dbReference type="InterPro" id="IPR002078">
    <property type="entry name" value="Sigma_54_int"/>
</dbReference>
<dbReference type="InterPro" id="IPR002197">
    <property type="entry name" value="HTH_Fis"/>
</dbReference>
<dbReference type="InterPro" id="IPR025943">
    <property type="entry name" value="Sigma_54_int_dom_ATP-bd_2"/>
</dbReference>
<dbReference type="Pfam" id="PF00158">
    <property type="entry name" value="Sigma54_activat"/>
    <property type="match status" value="1"/>
</dbReference>
<dbReference type="GO" id="GO:0043565">
    <property type="term" value="F:sequence-specific DNA binding"/>
    <property type="evidence" value="ECO:0007669"/>
    <property type="project" value="InterPro"/>
</dbReference>